<proteinExistence type="predicted"/>
<comment type="caution">
    <text evidence="1">The sequence shown here is derived from an EMBL/GenBank/DDBJ whole genome shotgun (WGS) entry which is preliminary data.</text>
</comment>
<accession>A0A366CZJ5</accession>
<gene>
    <name evidence="1" type="ORF">DFP76_10599</name>
</gene>
<protein>
    <submittedName>
        <fullName evidence="1">Uncharacterized protein</fullName>
    </submittedName>
</protein>
<evidence type="ECO:0000313" key="2">
    <source>
        <dbReference type="Proteomes" id="UP000252086"/>
    </source>
</evidence>
<sequence>MTDQTLSIVAGTTFDFELTWETQNADAELEPVDITGCQVVLQIRNAVDDSLLLSCSTQAGEVTVTDPLSGKMQFHIAPSKTANQDVTAWKEARWEVRVIFPSDDVYSLVRGWVKLIFGVVR</sequence>
<evidence type="ECO:0000313" key="1">
    <source>
        <dbReference type="EMBL" id="RBO82634.1"/>
    </source>
</evidence>
<dbReference type="EMBL" id="QNRF01000005">
    <property type="protein sequence ID" value="RBO82634.1"/>
    <property type="molecule type" value="Genomic_DNA"/>
</dbReference>
<dbReference type="AlphaFoldDB" id="A0A366CZJ5"/>
<dbReference type="RefSeq" id="WP_113874597.1">
    <property type="nucleotide sequence ID" value="NZ_QNRF01000005.1"/>
</dbReference>
<dbReference type="OrthoDB" id="6166609at2"/>
<organism evidence="1 2">
    <name type="scientific">Marinomonas aquiplantarum</name>
    <dbReference type="NCBI Taxonomy" id="491951"/>
    <lineage>
        <taxon>Bacteria</taxon>
        <taxon>Pseudomonadati</taxon>
        <taxon>Pseudomonadota</taxon>
        <taxon>Gammaproteobacteria</taxon>
        <taxon>Oceanospirillales</taxon>
        <taxon>Oceanospirillaceae</taxon>
        <taxon>Marinomonas</taxon>
    </lineage>
</organism>
<reference evidence="1 2" key="1">
    <citation type="submission" date="2018-06" db="EMBL/GenBank/DDBJ databases">
        <title>Genomic Encyclopedia of Type Strains, Phase III (KMG-III): the genomes of soil and plant-associated and newly described type strains.</title>
        <authorList>
            <person name="Whitman W."/>
        </authorList>
    </citation>
    <scope>NUCLEOTIDE SEQUENCE [LARGE SCALE GENOMIC DNA]</scope>
    <source>
        <strain evidence="1 2">CECT 7732</strain>
    </source>
</reference>
<keyword evidence="2" id="KW-1185">Reference proteome</keyword>
<dbReference type="Proteomes" id="UP000252086">
    <property type="component" value="Unassembled WGS sequence"/>
</dbReference>
<name>A0A366CZJ5_9GAMM</name>